<evidence type="ECO:0000313" key="3">
    <source>
        <dbReference type="EMBL" id="KAK3877192.1"/>
    </source>
</evidence>
<feature type="compositionally biased region" description="Polar residues" evidence="2">
    <location>
        <begin position="599"/>
        <end position="618"/>
    </location>
</feature>
<feature type="region of interest" description="Disordered" evidence="2">
    <location>
        <begin position="397"/>
        <end position="623"/>
    </location>
</feature>
<dbReference type="PANTHER" id="PTHR45615:SF36">
    <property type="entry name" value="MYOSIN HEAVY CHAIN-LIKE, ISOFORM B-RELATED"/>
    <property type="match status" value="1"/>
</dbReference>
<feature type="compositionally biased region" description="Polar residues" evidence="2">
    <location>
        <begin position="53"/>
        <end position="63"/>
    </location>
</feature>
<accession>A0AAE1KN45</accession>
<feature type="compositionally biased region" description="Acidic residues" evidence="2">
    <location>
        <begin position="9"/>
        <end position="18"/>
    </location>
</feature>
<feature type="compositionally biased region" description="Basic and acidic residues" evidence="2">
    <location>
        <begin position="996"/>
        <end position="1018"/>
    </location>
</feature>
<dbReference type="GO" id="GO:0032982">
    <property type="term" value="C:myosin filament"/>
    <property type="evidence" value="ECO:0007669"/>
    <property type="project" value="TreeGrafter"/>
</dbReference>
<feature type="compositionally biased region" description="Basic and acidic residues" evidence="2">
    <location>
        <begin position="221"/>
        <end position="231"/>
    </location>
</feature>
<dbReference type="GO" id="GO:0051015">
    <property type="term" value="F:actin filament binding"/>
    <property type="evidence" value="ECO:0007669"/>
    <property type="project" value="TreeGrafter"/>
</dbReference>
<organism evidence="3 4">
    <name type="scientific">Petrolisthes cinctipes</name>
    <name type="common">Flat porcelain crab</name>
    <dbReference type="NCBI Taxonomy" id="88211"/>
    <lineage>
        <taxon>Eukaryota</taxon>
        <taxon>Metazoa</taxon>
        <taxon>Ecdysozoa</taxon>
        <taxon>Arthropoda</taxon>
        <taxon>Crustacea</taxon>
        <taxon>Multicrustacea</taxon>
        <taxon>Malacostraca</taxon>
        <taxon>Eumalacostraca</taxon>
        <taxon>Eucarida</taxon>
        <taxon>Decapoda</taxon>
        <taxon>Pleocyemata</taxon>
        <taxon>Anomura</taxon>
        <taxon>Galatheoidea</taxon>
        <taxon>Porcellanidae</taxon>
        <taxon>Petrolisthes</taxon>
    </lineage>
</organism>
<feature type="compositionally biased region" description="Polar residues" evidence="2">
    <location>
        <begin position="73"/>
        <end position="129"/>
    </location>
</feature>
<feature type="coiled-coil region" evidence="1">
    <location>
        <begin position="1454"/>
        <end position="1502"/>
    </location>
</feature>
<protein>
    <submittedName>
        <fullName evidence="3">Uncharacterized protein</fullName>
    </submittedName>
</protein>
<feature type="region of interest" description="Disordered" evidence="2">
    <location>
        <begin position="316"/>
        <end position="366"/>
    </location>
</feature>
<feature type="compositionally biased region" description="Polar residues" evidence="2">
    <location>
        <begin position="499"/>
        <end position="510"/>
    </location>
</feature>
<feature type="region of interest" description="Disordered" evidence="2">
    <location>
        <begin position="188"/>
        <end position="266"/>
    </location>
</feature>
<feature type="coiled-coil region" evidence="1">
    <location>
        <begin position="1528"/>
        <end position="1657"/>
    </location>
</feature>
<feature type="compositionally biased region" description="Basic and acidic residues" evidence="2">
    <location>
        <begin position="721"/>
        <end position="769"/>
    </location>
</feature>
<evidence type="ECO:0000256" key="1">
    <source>
        <dbReference type="SAM" id="Coils"/>
    </source>
</evidence>
<feature type="compositionally biased region" description="Basic and acidic residues" evidence="2">
    <location>
        <begin position="438"/>
        <end position="498"/>
    </location>
</feature>
<feature type="region of interest" description="Disordered" evidence="2">
    <location>
        <begin position="1"/>
        <end position="171"/>
    </location>
</feature>
<comment type="caution">
    <text evidence="3">The sequence shown here is derived from an EMBL/GenBank/DDBJ whole genome shotgun (WGS) entry which is preliminary data.</text>
</comment>
<feature type="compositionally biased region" description="Basic and acidic residues" evidence="2">
    <location>
        <begin position="543"/>
        <end position="573"/>
    </location>
</feature>
<dbReference type="EMBL" id="JAWQEG010001708">
    <property type="protein sequence ID" value="KAK3877192.1"/>
    <property type="molecule type" value="Genomic_DNA"/>
</dbReference>
<dbReference type="Proteomes" id="UP001286313">
    <property type="component" value="Unassembled WGS sequence"/>
</dbReference>
<feature type="compositionally biased region" description="Pro residues" evidence="2">
    <location>
        <begin position="25"/>
        <end position="38"/>
    </location>
</feature>
<reference evidence="3" key="1">
    <citation type="submission" date="2023-10" db="EMBL/GenBank/DDBJ databases">
        <title>Genome assemblies of two species of porcelain crab, Petrolisthes cinctipes and Petrolisthes manimaculis (Anomura: Porcellanidae).</title>
        <authorList>
            <person name="Angst P."/>
        </authorList>
    </citation>
    <scope>NUCLEOTIDE SEQUENCE</scope>
    <source>
        <strain evidence="3">PB745_01</strain>
        <tissue evidence="3">Gill</tissue>
    </source>
</reference>
<feature type="region of interest" description="Disordered" evidence="2">
    <location>
        <begin position="988"/>
        <end position="1018"/>
    </location>
</feature>
<keyword evidence="1" id="KW-0175">Coiled coil</keyword>
<sequence length="1665" mass="182011">MVERRLDDLSSDSDDEYFDVVPLPGLRPPPLPSSPAPASPATKPQIPPHLPPTHSQSLPSVNKSLAAGKMGNFQGQTAATAKPPETTNATHGNSVQQTLANSMTQQIVPNASPGGTLTRTSSGMVTQQPGDKVIIPHKKYQAPQPPSTRSGLPYKQDDTHSLKSLPATTNEHPYTAALVKSYAVRDPSVSSLVDKVGTDLSSPGKDSVAASSESLTTYATRDNKIGKDTLKARRVPSFKKYPAPQPPGSSSRPSSTLIKDPVDGSSLATTSLTSLTSLSSYQSLKTESTKVSKEDLVQPSSPFGVSAFIANKKPLSSEAQPVTVETQNNTTTTSVHSSIKHLDTNNVDGKPTGHKVRAGSPVPDMPAVKDLTAKKAVLKGKLEIATNDGSAIVKTETPEEGKVALQIKGPKVNKDAKTSEPGKVELDEKISNKTPILGKKERQSSTGKKEEILVNGFKDDAPLKTHDEKSHDKSAPEVSKKAEKQKYSKINEKTDSTKDNNIGSKTSEPQVNGDCDEVNTAKEKDKASKNKDKSKQKSSVGDKNNEATKVTDEKLCNGVHVEGEPTTDKDDKKVKHKSKKTSQSKENISEVNSERESRCNSVASDISSAVTPDVSQKSVYKRTKSGKLASVLNKFEAEDVSQASEKSKPKSSAPKVGKITGLASKFEGGTPVAPKLDITKIKSPYSGPFSPERKAPEPKTKDIAGINMAKFGSLAKFKKQSLGDKKEDDEKTKEEEVKTNDEKEKTKDEKEKTKEMEEKLKDEKEISKNEKKKVKTKEDKSATSASSKSDLEKMNVDKEVTCKKDGKEGNIVNLKEKTSKETEDSKKTDVKENKKKASTGDQNYATAGKQEIVPLVNGEVSIAESSVSSSDKKKKTKTKTDPATDVTTSATLTPKSPESKKKLDDKASVISKTADSESVKDKSEIATNKKIKLEPTEVVTEESKTQDKISEAQNVESKVSVPNDVIVKPSEQTVKSFEANKSEGVKIIVNKSPSGNDKEKVETKEESESSKVEKLATIKTEIHEPVTLTHDNNVRSDVNKEPVIIITEDAVTKAVEPKVTDSKSPTSEEVAKESVVVSDGPAVVEKVCSEEISIIISTDASVPKTLAKNVAEDATVLSANSTTHNVAAVDSALALAQPGNHSAASDLAAGDKPIVSAEILSVRPKSLDPLKKESQSTNDNGKVESLEQLKQDSLVSDINKVQSVNVDTCVGALSVRPRESSVTSEFSVDNMSRGSVYKYLEQDMTAMSKIDEKPNHNFSRATCDIRRKINEAIARTSTVLPQLESQVQAIVREASTFLETGMAGARASVSPCRAMSPLACRAASSGEDDDEVFEDAVDPSQLDTLMPLPDVPAERERRSRSRTPLLDGPERSSSAKCLVAQTEALLSETDRLLRRSRSDKSLRLAYTRSLSSAALNKSAQDVIEARYEVFANEIMMTRNLAEVTADLSEEHNTAHLAGERLEAEQAERMKLEKEVERLHENVRAMTTANGRLEEERQVLKSEVLRSEVINGDAHDDDDDEEHDASLYKRKYQWSLREMELLKKQLKQQQEDDLDHLLLLKKQLEKKVADAYEETEEQRQVVAQMKRKSQRLQAEMNDLKILLEEQTSRNNLLEKKQRKFDQDMLVVQEELRHEKTNKDKIQREKDQILSEKYSYEQEVSVSTAHE</sequence>
<feature type="compositionally biased region" description="Basic and acidic residues" evidence="2">
    <location>
        <begin position="897"/>
        <end position="907"/>
    </location>
</feature>
<feature type="compositionally biased region" description="Low complexity" evidence="2">
    <location>
        <begin position="322"/>
        <end position="337"/>
    </location>
</feature>
<feature type="compositionally biased region" description="Basic and acidic residues" evidence="2">
    <location>
        <begin position="789"/>
        <end position="832"/>
    </location>
</feature>
<feature type="region of interest" description="Disordered" evidence="2">
    <location>
        <begin position="1166"/>
        <end position="1185"/>
    </location>
</feature>
<keyword evidence="4" id="KW-1185">Reference proteome</keyword>
<feature type="compositionally biased region" description="Basic and acidic residues" evidence="2">
    <location>
        <begin position="914"/>
        <end position="924"/>
    </location>
</feature>
<dbReference type="GO" id="GO:0031032">
    <property type="term" value="P:actomyosin structure organization"/>
    <property type="evidence" value="ECO:0007669"/>
    <property type="project" value="TreeGrafter"/>
</dbReference>
<proteinExistence type="predicted"/>
<feature type="region of interest" description="Disordered" evidence="2">
    <location>
        <begin position="1338"/>
        <end position="1373"/>
    </location>
</feature>
<feature type="region of interest" description="Disordered" evidence="2">
    <location>
        <begin position="637"/>
        <end position="705"/>
    </location>
</feature>
<feature type="region of interest" description="Disordered" evidence="2">
    <location>
        <begin position="717"/>
        <end position="924"/>
    </location>
</feature>
<feature type="compositionally biased region" description="Basic and acidic residues" evidence="2">
    <location>
        <begin position="691"/>
        <end position="702"/>
    </location>
</feature>
<dbReference type="PANTHER" id="PTHR45615">
    <property type="entry name" value="MYOSIN HEAVY CHAIN, NON-MUSCLE"/>
    <property type="match status" value="1"/>
</dbReference>
<feature type="compositionally biased region" description="Basic and acidic residues" evidence="2">
    <location>
        <begin position="519"/>
        <end position="535"/>
    </location>
</feature>
<evidence type="ECO:0000313" key="4">
    <source>
        <dbReference type="Proteomes" id="UP001286313"/>
    </source>
</evidence>
<feature type="compositionally biased region" description="Basic and acidic residues" evidence="2">
    <location>
        <begin position="412"/>
        <end position="431"/>
    </location>
</feature>
<dbReference type="GO" id="GO:0005737">
    <property type="term" value="C:cytoplasm"/>
    <property type="evidence" value="ECO:0007669"/>
    <property type="project" value="TreeGrafter"/>
</dbReference>
<feature type="region of interest" description="Disordered" evidence="2">
    <location>
        <begin position="937"/>
        <end position="958"/>
    </location>
</feature>
<feature type="compositionally biased region" description="Basic and acidic residues" evidence="2">
    <location>
        <begin position="937"/>
        <end position="950"/>
    </location>
</feature>
<feature type="compositionally biased region" description="Polar residues" evidence="2">
    <location>
        <begin position="209"/>
        <end position="220"/>
    </location>
</feature>
<dbReference type="GO" id="GO:0016460">
    <property type="term" value="C:myosin II complex"/>
    <property type="evidence" value="ECO:0007669"/>
    <property type="project" value="TreeGrafter"/>
</dbReference>
<gene>
    <name evidence="3" type="ORF">Pcinc_018078</name>
</gene>
<evidence type="ECO:0000256" key="2">
    <source>
        <dbReference type="SAM" id="MobiDB-lite"/>
    </source>
</evidence>
<name>A0AAE1KN45_PETCI</name>